<dbReference type="AlphaFoldDB" id="A0A7D9I6Q8"/>
<dbReference type="EMBL" id="CACRXK020003460">
    <property type="protein sequence ID" value="CAB3998883.1"/>
    <property type="molecule type" value="Genomic_DNA"/>
</dbReference>
<feature type="non-terminal residue" evidence="1">
    <location>
        <position position="256"/>
    </location>
</feature>
<keyword evidence="2" id="KW-1185">Reference proteome</keyword>
<dbReference type="OrthoDB" id="413361at2759"/>
<dbReference type="PANTHER" id="PTHR11439:SF483">
    <property type="entry name" value="PEPTIDE SYNTHASE GLIP-LIKE, PUTATIVE (AFU_ORTHOLOGUE AFUA_3G12920)-RELATED"/>
    <property type="match status" value="1"/>
</dbReference>
<comment type="caution">
    <text evidence="1">The sequence shown here is derived from an EMBL/GenBank/DDBJ whole genome shotgun (WGS) entry which is preliminary data.</text>
</comment>
<name>A0A7D9I6Q8_PARCT</name>
<evidence type="ECO:0000313" key="1">
    <source>
        <dbReference type="EMBL" id="CAB3998883.1"/>
    </source>
</evidence>
<protein>
    <submittedName>
        <fullName evidence="1">Uncharacterized protein</fullName>
    </submittedName>
</protein>
<accession>A0A7D9I6Q8</accession>
<gene>
    <name evidence="1" type="ORF">PACLA_8A075066</name>
</gene>
<proteinExistence type="predicted"/>
<sequence length="256" mass="29715">YTIESHYKPSWNTNKEKEIQMNEEKEYEIMKILRSDNGERLNLFWAEACNTAVLWITTNQSCKTAYDSDRIAVGAKDIHLYKISNDIQMLNSEKKALSERFKMDDRDSDWAGDINTRRSTSGYVFQIANSTVSWSSKRQRTVAKSSTEAEYIALSLATQEAIWLQRLLYDVGFKIRKPIKIFEDNQGTIELAKNAKYHNRTKHIDICHHFVRERVQSKEINVVNCRTDDMKADILTKGLARSSYEKLRDLIGITSV</sequence>
<dbReference type="PANTHER" id="PTHR11439">
    <property type="entry name" value="GAG-POL-RELATED RETROTRANSPOSON"/>
    <property type="match status" value="1"/>
</dbReference>
<organism evidence="1 2">
    <name type="scientific">Paramuricea clavata</name>
    <name type="common">Red gorgonian</name>
    <name type="synonym">Violescent sea-whip</name>
    <dbReference type="NCBI Taxonomy" id="317549"/>
    <lineage>
        <taxon>Eukaryota</taxon>
        <taxon>Metazoa</taxon>
        <taxon>Cnidaria</taxon>
        <taxon>Anthozoa</taxon>
        <taxon>Octocorallia</taxon>
        <taxon>Malacalcyonacea</taxon>
        <taxon>Plexauridae</taxon>
        <taxon>Paramuricea</taxon>
    </lineage>
</organism>
<reference evidence="1" key="1">
    <citation type="submission" date="2020-04" db="EMBL/GenBank/DDBJ databases">
        <authorList>
            <person name="Alioto T."/>
            <person name="Alioto T."/>
            <person name="Gomez Garrido J."/>
        </authorList>
    </citation>
    <scope>NUCLEOTIDE SEQUENCE</scope>
    <source>
        <strain evidence="1">A484AB</strain>
    </source>
</reference>
<dbReference type="CDD" id="cd09272">
    <property type="entry name" value="RNase_HI_RT_Ty1"/>
    <property type="match status" value="1"/>
</dbReference>
<dbReference type="Proteomes" id="UP001152795">
    <property type="component" value="Unassembled WGS sequence"/>
</dbReference>
<evidence type="ECO:0000313" key="2">
    <source>
        <dbReference type="Proteomes" id="UP001152795"/>
    </source>
</evidence>